<evidence type="ECO:0000313" key="2">
    <source>
        <dbReference type="EMBL" id="GGA62810.1"/>
    </source>
</evidence>
<dbReference type="InterPro" id="IPR038338">
    <property type="entry name" value="PriC_sf"/>
</dbReference>
<evidence type="ECO:0008006" key="4">
    <source>
        <dbReference type="Google" id="ProtNLM"/>
    </source>
</evidence>
<organism evidence="2 3">
    <name type="scientific">Neiella marina</name>
    <dbReference type="NCBI Taxonomy" id="508461"/>
    <lineage>
        <taxon>Bacteria</taxon>
        <taxon>Pseudomonadati</taxon>
        <taxon>Pseudomonadota</taxon>
        <taxon>Gammaproteobacteria</taxon>
        <taxon>Alteromonadales</taxon>
        <taxon>Echinimonadaceae</taxon>
        <taxon>Neiella</taxon>
    </lineage>
</organism>
<dbReference type="Proteomes" id="UP000619743">
    <property type="component" value="Unassembled WGS sequence"/>
</dbReference>
<comment type="caution">
    <text evidence="2">The sequence shown here is derived from an EMBL/GenBank/DDBJ whole genome shotgun (WGS) entry which is preliminary data.</text>
</comment>
<protein>
    <recommendedName>
        <fullName evidence="4">Prephenate dehydrogenase</fullName>
    </recommendedName>
</protein>
<feature type="coiled-coil region" evidence="1">
    <location>
        <begin position="3"/>
        <end position="30"/>
    </location>
</feature>
<gene>
    <name evidence="2" type="ORF">GCM10011369_00080</name>
</gene>
<dbReference type="Gene3D" id="1.20.1270.340">
    <property type="match status" value="1"/>
</dbReference>
<name>A0A8J2U1L5_9GAMM</name>
<dbReference type="RefSeq" id="WP_087504023.1">
    <property type="nucleotide sequence ID" value="NZ_BMDX01000001.1"/>
</dbReference>
<dbReference type="AlphaFoldDB" id="A0A8J2U1L5"/>
<keyword evidence="1" id="KW-0175">Coiled coil</keyword>
<dbReference type="OrthoDB" id="7067468at2"/>
<keyword evidence="3" id="KW-1185">Reference proteome</keyword>
<sequence length="108" mass="12295">MTSTNQQQVIARLQEELKALYRKCVDADQKLSQFRTQGMGKFSALFGTDSPFDVQAKTFSDYLAEAAADLDKLTQLPEQPAQQWQDHLNQLLIKLQAIHQLLARFKAI</sequence>
<evidence type="ECO:0000256" key="1">
    <source>
        <dbReference type="SAM" id="Coils"/>
    </source>
</evidence>
<accession>A0A8J2U1L5</accession>
<reference evidence="3" key="1">
    <citation type="journal article" date="2019" name="Int. J. Syst. Evol. Microbiol.">
        <title>The Global Catalogue of Microorganisms (GCM) 10K type strain sequencing project: providing services to taxonomists for standard genome sequencing and annotation.</title>
        <authorList>
            <consortium name="The Broad Institute Genomics Platform"/>
            <consortium name="The Broad Institute Genome Sequencing Center for Infectious Disease"/>
            <person name="Wu L."/>
            <person name="Ma J."/>
        </authorList>
    </citation>
    <scope>NUCLEOTIDE SEQUENCE [LARGE SCALE GENOMIC DNA]</scope>
    <source>
        <strain evidence="3">CGMCC 1.10130</strain>
    </source>
</reference>
<evidence type="ECO:0000313" key="3">
    <source>
        <dbReference type="Proteomes" id="UP000619743"/>
    </source>
</evidence>
<proteinExistence type="predicted"/>
<dbReference type="EMBL" id="BMDX01000001">
    <property type="protein sequence ID" value="GGA62810.1"/>
    <property type="molecule type" value="Genomic_DNA"/>
</dbReference>